<evidence type="ECO:0000313" key="2">
    <source>
        <dbReference type="WBParaSite" id="nRc.2.0.1.t01312-RA"/>
    </source>
</evidence>
<accession>A0A915HH29</accession>
<dbReference type="Proteomes" id="UP000887565">
    <property type="component" value="Unplaced"/>
</dbReference>
<dbReference type="WBParaSite" id="nRc.2.0.1.t01312-RA">
    <property type="protein sequence ID" value="nRc.2.0.1.t01312-RA"/>
    <property type="gene ID" value="nRc.2.0.1.g01312"/>
</dbReference>
<proteinExistence type="predicted"/>
<dbReference type="AlphaFoldDB" id="A0A915HH29"/>
<organism evidence="1 2">
    <name type="scientific">Romanomermis culicivorax</name>
    <name type="common">Nematode worm</name>
    <dbReference type="NCBI Taxonomy" id="13658"/>
    <lineage>
        <taxon>Eukaryota</taxon>
        <taxon>Metazoa</taxon>
        <taxon>Ecdysozoa</taxon>
        <taxon>Nematoda</taxon>
        <taxon>Enoplea</taxon>
        <taxon>Dorylaimia</taxon>
        <taxon>Mermithida</taxon>
        <taxon>Mermithoidea</taxon>
        <taxon>Mermithidae</taxon>
        <taxon>Romanomermis</taxon>
    </lineage>
</organism>
<protein>
    <submittedName>
        <fullName evidence="2">Uncharacterized protein</fullName>
    </submittedName>
</protein>
<keyword evidence="1" id="KW-1185">Reference proteome</keyword>
<sequence length="92" mass="10412">MQCQESPPWAVMLTRPPARPTILPPLPSMSTINEIRVGHPVITVKNVYIQPYMDHVILGTIWACDKLKMPSPCVVSSDDRHFFINFDSTGYN</sequence>
<name>A0A915HH29_ROMCU</name>
<reference evidence="2" key="1">
    <citation type="submission" date="2022-11" db="UniProtKB">
        <authorList>
            <consortium name="WormBaseParasite"/>
        </authorList>
    </citation>
    <scope>IDENTIFICATION</scope>
</reference>
<evidence type="ECO:0000313" key="1">
    <source>
        <dbReference type="Proteomes" id="UP000887565"/>
    </source>
</evidence>